<accession>A0A8T2R900</accession>
<dbReference type="InterPro" id="IPR045880">
    <property type="entry name" value="ZCF37"/>
</dbReference>
<gene>
    <name evidence="2" type="ORF">KP509_29G056300</name>
</gene>
<dbReference type="OrthoDB" id="1932497at2759"/>
<protein>
    <submittedName>
        <fullName evidence="2">Uncharacterized protein</fullName>
    </submittedName>
</protein>
<feature type="transmembrane region" description="Helical" evidence="1">
    <location>
        <begin position="224"/>
        <end position="253"/>
    </location>
</feature>
<keyword evidence="1" id="KW-0472">Membrane</keyword>
<dbReference type="PANTHER" id="PTHR35275">
    <property type="entry name" value="ZCF37"/>
    <property type="match status" value="1"/>
</dbReference>
<organism evidence="2 3">
    <name type="scientific">Ceratopteris richardii</name>
    <name type="common">Triangle waterfern</name>
    <dbReference type="NCBI Taxonomy" id="49495"/>
    <lineage>
        <taxon>Eukaryota</taxon>
        <taxon>Viridiplantae</taxon>
        <taxon>Streptophyta</taxon>
        <taxon>Embryophyta</taxon>
        <taxon>Tracheophyta</taxon>
        <taxon>Polypodiopsida</taxon>
        <taxon>Polypodiidae</taxon>
        <taxon>Polypodiales</taxon>
        <taxon>Pteridineae</taxon>
        <taxon>Pteridaceae</taxon>
        <taxon>Parkerioideae</taxon>
        <taxon>Ceratopteris</taxon>
    </lineage>
</organism>
<dbReference type="PANTHER" id="PTHR35275:SF1">
    <property type="entry name" value="OS07G0585900 PROTEIN"/>
    <property type="match status" value="1"/>
</dbReference>
<sequence>MLMFVDLSSRILILLLCTFQVVHDFFFSVFVTVYDHKNRFCYTARPNLLQRMLHKFCRKEKVNPYAQRGLEKFARVSAELQEIRKKLDAQLDSPSAVIRFSSSSDQKWIPIVVSKGSPLMDTHAPSVRASEYVMEEKFTATQTNESSYCNDRMLFGNSIRCNVINVLSRILWLINAILFGLSIFIALLHNRRKDHGYKGRTIRNSSASGTKDTDSIHLTSGQNLAIIGLFLILCGLANGYLTSILIVVCWWYMLPGIRRAAGEKPLMRKSPYRQKLTEN</sequence>
<dbReference type="Proteomes" id="UP000825935">
    <property type="component" value="Chromosome 29"/>
</dbReference>
<feature type="transmembrane region" description="Helical" evidence="1">
    <location>
        <begin position="170"/>
        <end position="188"/>
    </location>
</feature>
<comment type="caution">
    <text evidence="2">The sequence shown here is derived from an EMBL/GenBank/DDBJ whole genome shotgun (WGS) entry which is preliminary data.</text>
</comment>
<name>A0A8T2R900_CERRI</name>
<dbReference type="EMBL" id="CM035434">
    <property type="protein sequence ID" value="KAH7292214.1"/>
    <property type="molecule type" value="Genomic_DNA"/>
</dbReference>
<reference evidence="2" key="1">
    <citation type="submission" date="2021-08" db="EMBL/GenBank/DDBJ databases">
        <title>WGS assembly of Ceratopteris richardii.</title>
        <authorList>
            <person name="Marchant D.B."/>
            <person name="Chen G."/>
            <person name="Jenkins J."/>
            <person name="Shu S."/>
            <person name="Leebens-Mack J."/>
            <person name="Grimwood J."/>
            <person name="Schmutz J."/>
            <person name="Soltis P."/>
            <person name="Soltis D."/>
            <person name="Chen Z.-H."/>
        </authorList>
    </citation>
    <scope>NUCLEOTIDE SEQUENCE</scope>
    <source>
        <strain evidence="2">Whitten #5841</strain>
        <tissue evidence="2">Leaf</tissue>
    </source>
</reference>
<keyword evidence="1" id="KW-1133">Transmembrane helix</keyword>
<evidence type="ECO:0000313" key="2">
    <source>
        <dbReference type="EMBL" id="KAH7292214.1"/>
    </source>
</evidence>
<proteinExistence type="predicted"/>
<keyword evidence="3" id="KW-1185">Reference proteome</keyword>
<evidence type="ECO:0000256" key="1">
    <source>
        <dbReference type="SAM" id="Phobius"/>
    </source>
</evidence>
<evidence type="ECO:0000313" key="3">
    <source>
        <dbReference type="Proteomes" id="UP000825935"/>
    </source>
</evidence>
<feature type="transmembrane region" description="Helical" evidence="1">
    <location>
        <begin position="12"/>
        <end position="34"/>
    </location>
</feature>
<dbReference type="AlphaFoldDB" id="A0A8T2R900"/>
<keyword evidence="1" id="KW-0812">Transmembrane</keyword>